<dbReference type="Gene3D" id="3.30.420.280">
    <property type="match status" value="1"/>
</dbReference>
<gene>
    <name evidence="3" type="ORF">LMG26411_00620</name>
</gene>
<name>A0ABM8TBE4_9BURK</name>
<evidence type="ECO:0000313" key="4">
    <source>
        <dbReference type="Proteomes" id="UP000672657"/>
    </source>
</evidence>
<keyword evidence="1" id="KW-1188">Viral release from host cell</keyword>
<dbReference type="Pfam" id="PF03237">
    <property type="entry name" value="Terminase_6N"/>
    <property type="match status" value="1"/>
</dbReference>
<feature type="domain" description="Terminase large subunit gp17-like C-terminal" evidence="2">
    <location>
        <begin position="331"/>
        <end position="490"/>
    </location>
</feature>
<evidence type="ECO:0000313" key="3">
    <source>
        <dbReference type="EMBL" id="CAG2132451.1"/>
    </source>
</evidence>
<dbReference type="Proteomes" id="UP000672657">
    <property type="component" value="Unassembled WGS sequence"/>
</dbReference>
<dbReference type="InterPro" id="IPR044265">
    <property type="entry name" value="Terminase_large_su_BPP22"/>
</dbReference>
<organism evidence="3 4">
    <name type="scientific">Cupriavidus numazuensis</name>
    <dbReference type="NCBI Taxonomy" id="221992"/>
    <lineage>
        <taxon>Bacteria</taxon>
        <taxon>Pseudomonadati</taxon>
        <taxon>Pseudomonadota</taxon>
        <taxon>Betaproteobacteria</taxon>
        <taxon>Burkholderiales</taxon>
        <taxon>Burkholderiaceae</taxon>
        <taxon>Cupriavidus</taxon>
    </lineage>
</organism>
<accession>A0ABM8TBE4</accession>
<evidence type="ECO:0000259" key="2">
    <source>
        <dbReference type="Pfam" id="PF17289"/>
    </source>
</evidence>
<keyword evidence="4" id="KW-1185">Reference proteome</keyword>
<evidence type="ECO:0000256" key="1">
    <source>
        <dbReference type="ARBA" id="ARBA00022612"/>
    </source>
</evidence>
<dbReference type="EMBL" id="CAJPVI010000002">
    <property type="protein sequence ID" value="CAG2132451.1"/>
    <property type="molecule type" value="Genomic_DNA"/>
</dbReference>
<dbReference type="RefSeq" id="WP_211951834.1">
    <property type="nucleotide sequence ID" value="NZ_CAJPVI010000002.1"/>
</dbReference>
<sequence length="516" mass="58138">MAAVAARPAAGTGLTREQRLELLALLEEKAYRKARRKMLGMFPESGKHARMLYPKHMQFFEAGAAYRERCFMAGNRIGKTEGGAYETTCHLTGRYPDWWTGRRFDKPVKFWAAGKTNETTRDIVQAKLLGEITHASGRKGVTGTGMIPGEDIGSITWKQGVPDMVDTVKIKHASGGWSKLGFKSYQQGRGSFEGTEQDGVWLDEEPPIDIYGECLIRTATTGGLIYITFTPLEGMSETVMAFLPNGLPDAKDAVASKVSASKYLVMAGWNDVPHLDEKTKTELLEATPPYLREARSKGYPVLGSGRIFPVDEEAIKVQSFTIPDSWPRICALDFGWDHPSAMVWIAWDRDNDIIYVYDCLRVRETTPKDQAPLIISRADWIPVAWPHDGLNTEKGSGEQLAELYRKEGVNMLWERAQYAETGTEDGAKVSRSSVEAGLMDMLTRMQTGKWKVFAHLHDWFQEFRLYHRKDGKIVKLKDDLMSASRYGTMMLRYAATPPVPTTRIDPSRRKYDWRVG</sequence>
<dbReference type="HAMAP" id="MF_04148">
    <property type="entry name" value="TERL_BPP22"/>
    <property type="match status" value="1"/>
</dbReference>
<reference evidence="3 4" key="1">
    <citation type="submission" date="2021-03" db="EMBL/GenBank/DDBJ databases">
        <authorList>
            <person name="Peeters C."/>
        </authorList>
    </citation>
    <scope>NUCLEOTIDE SEQUENCE [LARGE SCALE GENOMIC DNA]</scope>
    <source>
        <strain evidence="3 4">LMG 26411</strain>
    </source>
</reference>
<dbReference type="Pfam" id="PF17289">
    <property type="entry name" value="Terminase_6C"/>
    <property type="match status" value="1"/>
</dbReference>
<dbReference type="InterPro" id="IPR035421">
    <property type="entry name" value="Terminase_6C"/>
</dbReference>
<comment type="caution">
    <text evidence="3">The sequence shown here is derived from an EMBL/GenBank/DDBJ whole genome shotgun (WGS) entry which is preliminary data.</text>
</comment>
<proteinExistence type="inferred from homology"/>
<protein>
    <recommendedName>
        <fullName evidence="2">Terminase large subunit gp17-like C-terminal domain-containing protein</fullName>
    </recommendedName>
</protein>